<gene>
    <name evidence="1" type="ORF">BUZ61_16680</name>
</gene>
<evidence type="ECO:0000313" key="2">
    <source>
        <dbReference type="Proteomes" id="UP000240400"/>
    </source>
</evidence>
<keyword evidence="1" id="KW-0808">Transferase</keyword>
<protein>
    <submittedName>
        <fullName evidence="1">Glycosyltransferase</fullName>
    </submittedName>
</protein>
<accession>A0A2T4S5H7</accession>
<dbReference type="AlphaFoldDB" id="A0A2T4S5H7"/>
<reference evidence="1 2" key="1">
    <citation type="journal article" date="2016" name="Front. Microbiol.">
        <title>Comprehensive Phylogenetic Analysis of Bovine Non-aureus Staphylococci Species Based on Whole-Genome Sequencing.</title>
        <authorList>
            <person name="Naushad S."/>
            <person name="Barkema H.W."/>
            <person name="Luby C."/>
            <person name="Condas L.A."/>
            <person name="Nobrega D.B."/>
            <person name="Carson D.A."/>
            <person name="De Buck J."/>
        </authorList>
    </citation>
    <scope>NUCLEOTIDE SEQUENCE [LARGE SCALE GENOMIC DNA]</scope>
    <source>
        <strain evidence="1 2">SNUC 4337</strain>
    </source>
</reference>
<evidence type="ECO:0000313" key="1">
    <source>
        <dbReference type="EMBL" id="PTK44906.1"/>
    </source>
</evidence>
<sequence>NYINRVKINLEKMKQQGYINDEQYKTALAQLGV</sequence>
<feature type="non-terminal residue" evidence="1">
    <location>
        <position position="1"/>
    </location>
</feature>
<organism evidence="1 2">
    <name type="scientific">Staphylococcus nepalensis</name>
    <dbReference type="NCBI Taxonomy" id="214473"/>
    <lineage>
        <taxon>Bacteria</taxon>
        <taxon>Bacillati</taxon>
        <taxon>Bacillota</taxon>
        <taxon>Bacilli</taxon>
        <taxon>Bacillales</taxon>
        <taxon>Staphylococcaceae</taxon>
        <taxon>Staphylococcus</taxon>
    </lineage>
</organism>
<comment type="caution">
    <text evidence="1">The sequence shown here is derived from an EMBL/GenBank/DDBJ whole genome shotgun (WGS) entry which is preliminary data.</text>
</comment>
<name>A0A2T4S5H7_9STAP</name>
<dbReference type="EMBL" id="PZHR01000684">
    <property type="protein sequence ID" value="PTK44906.1"/>
    <property type="molecule type" value="Genomic_DNA"/>
</dbReference>
<dbReference type="Proteomes" id="UP000240400">
    <property type="component" value="Unassembled WGS sequence"/>
</dbReference>
<dbReference type="GO" id="GO:0016740">
    <property type="term" value="F:transferase activity"/>
    <property type="evidence" value="ECO:0007669"/>
    <property type="project" value="UniProtKB-KW"/>
</dbReference>
<proteinExistence type="predicted"/>